<evidence type="ECO:0000313" key="5">
    <source>
        <dbReference type="Proteomes" id="UP000184550"/>
    </source>
</evidence>
<dbReference type="GO" id="GO:0051082">
    <property type="term" value="F:unfolded protein binding"/>
    <property type="evidence" value="ECO:0007669"/>
    <property type="project" value="TreeGrafter"/>
</dbReference>
<reference evidence="4" key="1">
    <citation type="submission" date="2019-10" db="EMBL/GenBank/DDBJ databases">
        <authorList>
            <consortium name="Genoscope - CEA"/>
            <person name="William W."/>
        </authorList>
    </citation>
    <scope>NUCLEOTIDE SEQUENCE [LARGE SCALE GENOMIC DNA]</scope>
    <source>
        <strain evidence="4">BBR_PRJEB10992</strain>
    </source>
</reference>
<dbReference type="EMBL" id="CZCU02000169">
    <property type="protein sequence ID" value="VXD25773.1"/>
    <property type="molecule type" value="Genomic_DNA"/>
</dbReference>
<dbReference type="PANTHER" id="PTHR43948">
    <property type="entry name" value="DNAJ HOMOLOG SUBFAMILY B"/>
    <property type="match status" value="1"/>
</dbReference>
<organism evidence="4 5">
    <name type="scientific">Planktothrix serta PCC 8927</name>
    <dbReference type="NCBI Taxonomy" id="671068"/>
    <lineage>
        <taxon>Bacteria</taxon>
        <taxon>Bacillati</taxon>
        <taxon>Cyanobacteriota</taxon>
        <taxon>Cyanophyceae</taxon>
        <taxon>Oscillatoriophycideae</taxon>
        <taxon>Oscillatoriales</taxon>
        <taxon>Microcoleaceae</taxon>
        <taxon>Planktothrix</taxon>
    </lineage>
</organism>
<feature type="region of interest" description="Disordered" evidence="1">
    <location>
        <begin position="65"/>
        <end position="98"/>
    </location>
</feature>
<feature type="transmembrane region" description="Helical" evidence="2">
    <location>
        <begin position="104"/>
        <end position="122"/>
    </location>
</feature>
<keyword evidence="5" id="KW-1185">Reference proteome</keyword>
<dbReference type="AlphaFoldDB" id="A0A7Z9E454"/>
<evidence type="ECO:0000313" key="4">
    <source>
        <dbReference type="EMBL" id="VXD25773.1"/>
    </source>
</evidence>
<feature type="compositionally biased region" description="Pro residues" evidence="1">
    <location>
        <begin position="82"/>
        <end position="98"/>
    </location>
</feature>
<dbReference type="InterPro" id="IPR001623">
    <property type="entry name" value="DnaJ_domain"/>
</dbReference>
<protein>
    <recommendedName>
        <fullName evidence="3">J domain-containing protein</fullName>
    </recommendedName>
</protein>
<keyword evidence="2" id="KW-1133">Transmembrane helix</keyword>
<dbReference type="PANTHER" id="PTHR43948:SF10">
    <property type="entry name" value="MRJ, ISOFORM E"/>
    <property type="match status" value="1"/>
</dbReference>
<dbReference type="SUPFAM" id="SSF46565">
    <property type="entry name" value="Chaperone J-domain"/>
    <property type="match status" value="1"/>
</dbReference>
<keyword evidence="2" id="KW-0812">Transmembrane</keyword>
<dbReference type="GO" id="GO:0005737">
    <property type="term" value="C:cytoplasm"/>
    <property type="evidence" value="ECO:0007669"/>
    <property type="project" value="TreeGrafter"/>
</dbReference>
<dbReference type="Gene3D" id="1.10.287.110">
    <property type="entry name" value="DnaJ domain"/>
    <property type="match status" value="1"/>
</dbReference>
<dbReference type="Proteomes" id="UP000184550">
    <property type="component" value="Unassembled WGS sequence"/>
</dbReference>
<dbReference type="InterPro" id="IPR036869">
    <property type="entry name" value="J_dom_sf"/>
</dbReference>
<dbReference type="GO" id="GO:0044183">
    <property type="term" value="F:protein folding chaperone"/>
    <property type="evidence" value="ECO:0007669"/>
    <property type="project" value="TreeGrafter"/>
</dbReference>
<feature type="transmembrane region" description="Helical" evidence="2">
    <location>
        <begin position="128"/>
        <end position="145"/>
    </location>
</feature>
<dbReference type="SMART" id="SM00271">
    <property type="entry name" value="DnaJ"/>
    <property type="match status" value="1"/>
</dbReference>
<comment type="caution">
    <text evidence="4">The sequence shown here is derived from an EMBL/GenBank/DDBJ whole genome shotgun (WGS) entry which is preliminary data.</text>
</comment>
<evidence type="ECO:0000259" key="3">
    <source>
        <dbReference type="PROSITE" id="PS50076"/>
    </source>
</evidence>
<name>A0A7Z9E454_9CYAN</name>
<gene>
    <name evidence="4" type="ORF">PL8927_900088</name>
</gene>
<dbReference type="CDD" id="cd06257">
    <property type="entry name" value="DnaJ"/>
    <property type="match status" value="1"/>
</dbReference>
<sequence>MEIEKYYKILELKPGASLEEVRQAYRYQALIWHPDRYPQNSPLQAQAEEKFKQISQAYETLKTYLSNPPPVSPAPSVSPVSPASPPPPVSPASPPPPTSPTIPVGWLTGVFVCYTVITWILSTLKIPFWVGIVALIAWFTVTLVASEDSDSSRGDGGFRNRL</sequence>
<evidence type="ECO:0000256" key="2">
    <source>
        <dbReference type="SAM" id="Phobius"/>
    </source>
</evidence>
<accession>A0A7Z9E454</accession>
<proteinExistence type="predicted"/>
<feature type="domain" description="J" evidence="3">
    <location>
        <begin position="5"/>
        <end position="66"/>
    </location>
</feature>
<dbReference type="PROSITE" id="PS50076">
    <property type="entry name" value="DNAJ_2"/>
    <property type="match status" value="1"/>
</dbReference>
<keyword evidence="2" id="KW-0472">Membrane</keyword>
<dbReference type="RefSeq" id="WP_083626971.1">
    <property type="nucleotide sequence ID" value="NZ_LR734888.1"/>
</dbReference>
<evidence type="ECO:0000256" key="1">
    <source>
        <dbReference type="SAM" id="MobiDB-lite"/>
    </source>
</evidence>
<dbReference type="GO" id="GO:0051087">
    <property type="term" value="F:protein-folding chaperone binding"/>
    <property type="evidence" value="ECO:0007669"/>
    <property type="project" value="TreeGrafter"/>
</dbReference>
<dbReference type="Pfam" id="PF00226">
    <property type="entry name" value="DnaJ"/>
    <property type="match status" value="1"/>
</dbReference>
<dbReference type="PRINTS" id="PR00625">
    <property type="entry name" value="JDOMAIN"/>
</dbReference>